<dbReference type="Proteomes" id="UP000054564">
    <property type="component" value="Unassembled WGS sequence"/>
</dbReference>
<gene>
    <name evidence="3" type="ORF">PSTG_16933</name>
</gene>
<sequence>MPRSTLHTSCLALYVTAAIHVATRPTICYGAGLAKRAIERETDRILPCICSCPNQTEATPSRKRVRLFGVDLSDERNTRLKEAPVGREKDDPQSSSLPLKAEDTLGTISLEAYAALVPELFGCQFGSLGTIPELLECLRNPSASNVEDTLWIQRIDNTKFWLFSKGIGAKNRINLWNWEPKIYNRVESRFEAIKAREVLKTISLERYLELAPVVLGYPQHWHKEFKHFLMKNISLLEWAEERGNKLALWTIKFFKTHEINLKNYNVKSGSHEHLVQNLLKDLMRVFEQKKHISKDRAEPSREQVRSLIP</sequence>
<evidence type="ECO:0000256" key="2">
    <source>
        <dbReference type="SAM" id="SignalP"/>
    </source>
</evidence>
<organism evidence="3 4">
    <name type="scientific">Puccinia striiformis f. sp. tritici PST-78</name>
    <dbReference type="NCBI Taxonomy" id="1165861"/>
    <lineage>
        <taxon>Eukaryota</taxon>
        <taxon>Fungi</taxon>
        <taxon>Dikarya</taxon>
        <taxon>Basidiomycota</taxon>
        <taxon>Pucciniomycotina</taxon>
        <taxon>Pucciniomycetes</taxon>
        <taxon>Pucciniales</taxon>
        <taxon>Pucciniaceae</taxon>
        <taxon>Puccinia</taxon>
    </lineage>
</organism>
<evidence type="ECO:0000313" key="3">
    <source>
        <dbReference type="EMBL" id="KNE89609.1"/>
    </source>
</evidence>
<evidence type="ECO:0000256" key="1">
    <source>
        <dbReference type="SAM" id="MobiDB-lite"/>
    </source>
</evidence>
<dbReference type="EMBL" id="AJIL01000317">
    <property type="protein sequence ID" value="KNE89609.1"/>
    <property type="molecule type" value="Genomic_DNA"/>
</dbReference>
<name>A0A0L0USA0_9BASI</name>
<feature type="signal peptide" evidence="2">
    <location>
        <begin position="1"/>
        <end position="18"/>
    </location>
</feature>
<feature type="region of interest" description="Disordered" evidence="1">
    <location>
        <begin position="80"/>
        <end position="99"/>
    </location>
</feature>
<feature type="chain" id="PRO_5005549114" evidence="2">
    <location>
        <begin position="19"/>
        <end position="309"/>
    </location>
</feature>
<reference evidence="4" key="1">
    <citation type="submission" date="2014-03" db="EMBL/GenBank/DDBJ databases">
        <title>The Genome Sequence of Puccinia striiformis f. sp. tritici PST-78.</title>
        <authorList>
            <consortium name="The Broad Institute Genome Sequencing Platform"/>
            <person name="Cuomo C."/>
            <person name="Hulbert S."/>
            <person name="Chen X."/>
            <person name="Walker B."/>
            <person name="Young S.K."/>
            <person name="Zeng Q."/>
            <person name="Gargeya S."/>
            <person name="Fitzgerald M."/>
            <person name="Haas B."/>
            <person name="Abouelleil A."/>
            <person name="Alvarado L."/>
            <person name="Arachchi H.M."/>
            <person name="Berlin A.M."/>
            <person name="Chapman S.B."/>
            <person name="Goldberg J."/>
            <person name="Griggs A."/>
            <person name="Gujja S."/>
            <person name="Hansen M."/>
            <person name="Howarth C."/>
            <person name="Imamovic A."/>
            <person name="Larimer J."/>
            <person name="McCowan C."/>
            <person name="Montmayeur A."/>
            <person name="Murphy C."/>
            <person name="Neiman D."/>
            <person name="Pearson M."/>
            <person name="Priest M."/>
            <person name="Roberts A."/>
            <person name="Saif S."/>
            <person name="Shea T."/>
            <person name="Sisk P."/>
            <person name="Sykes S."/>
            <person name="Wortman J."/>
            <person name="Nusbaum C."/>
            <person name="Birren B."/>
        </authorList>
    </citation>
    <scope>NUCLEOTIDE SEQUENCE [LARGE SCALE GENOMIC DNA]</scope>
    <source>
        <strain evidence="4">race PST-78</strain>
    </source>
</reference>
<proteinExistence type="predicted"/>
<keyword evidence="2" id="KW-0732">Signal</keyword>
<evidence type="ECO:0000313" key="4">
    <source>
        <dbReference type="Proteomes" id="UP000054564"/>
    </source>
</evidence>
<accession>A0A0L0USA0</accession>
<dbReference type="AlphaFoldDB" id="A0A0L0USA0"/>
<keyword evidence="4" id="KW-1185">Reference proteome</keyword>
<comment type="caution">
    <text evidence="3">The sequence shown here is derived from an EMBL/GenBank/DDBJ whole genome shotgun (WGS) entry which is preliminary data.</text>
</comment>
<feature type="compositionally biased region" description="Basic and acidic residues" evidence="1">
    <location>
        <begin position="80"/>
        <end position="92"/>
    </location>
</feature>
<protein>
    <submittedName>
        <fullName evidence="3">Uncharacterized protein</fullName>
    </submittedName>
</protein>